<dbReference type="KEGG" id="ccp:CHC_T00004275001"/>
<dbReference type="RefSeq" id="XP_005715643.1">
    <property type="nucleotide sequence ID" value="XM_005715586.1"/>
</dbReference>
<evidence type="ECO:0000256" key="1">
    <source>
        <dbReference type="SAM" id="MobiDB-lite"/>
    </source>
</evidence>
<feature type="region of interest" description="Disordered" evidence="1">
    <location>
        <begin position="78"/>
        <end position="112"/>
    </location>
</feature>
<dbReference type="EMBL" id="HG001749">
    <property type="protein sequence ID" value="CDF35823.1"/>
    <property type="molecule type" value="Genomic_DNA"/>
</dbReference>
<dbReference type="GeneID" id="17323393"/>
<reference evidence="3" key="1">
    <citation type="journal article" date="2013" name="Proc. Natl. Acad. Sci. U.S.A.">
        <title>Genome structure and metabolic features in the red seaweed Chondrus crispus shed light on evolution of the Archaeplastida.</title>
        <authorList>
            <person name="Collen J."/>
            <person name="Porcel B."/>
            <person name="Carre W."/>
            <person name="Ball S.G."/>
            <person name="Chaparro C."/>
            <person name="Tonon T."/>
            <person name="Barbeyron T."/>
            <person name="Michel G."/>
            <person name="Noel B."/>
            <person name="Valentin K."/>
            <person name="Elias M."/>
            <person name="Artiguenave F."/>
            <person name="Arun A."/>
            <person name="Aury J.M."/>
            <person name="Barbosa-Neto J.F."/>
            <person name="Bothwell J.H."/>
            <person name="Bouget F.Y."/>
            <person name="Brillet L."/>
            <person name="Cabello-Hurtado F."/>
            <person name="Capella-Gutierrez S."/>
            <person name="Charrier B."/>
            <person name="Cladiere L."/>
            <person name="Cock J.M."/>
            <person name="Coelho S.M."/>
            <person name="Colleoni C."/>
            <person name="Czjzek M."/>
            <person name="Da Silva C."/>
            <person name="Delage L."/>
            <person name="Denoeud F."/>
            <person name="Deschamps P."/>
            <person name="Dittami S.M."/>
            <person name="Gabaldon T."/>
            <person name="Gachon C.M."/>
            <person name="Groisillier A."/>
            <person name="Herve C."/>
            <person name="Jabbari K."/>
            <person name="Katinka M."/>
            <person name="Kloareg B."/>
            <person name="Kowalczyk N."/>
            <person name="Labadie K."/>
            <person name="Leblanc C."/>
            <person name="Lopez P.J."/>
            <person name="McLachlan D.H."/>
            <person name="Meslet-Cladiere L."/>
            <person name="Moustafa A."/>
            <person name="Nehr Z."/>
            <person name="Nyvall Collen P."/>
            <person name="Panaud O."/>
            <person name="Partensky F."/>
            <person name="Poulain J."/>
            <person name="Rensing S.A."/>
            <person name="Rousvoal S."/>
            <person name="Samson G."/>
            <person name="Symeonidi A."/>
            <person name="Weissenbach J."/>
            <person name="Zambounis A."/>
            <person name="Wincker P."/>
            <person name="Boyen C."/>
        </authorList>
    </citation>
    <scope>NUCLEOTIDE SEQUENCE [LARGE SCALE GENOMIC DNA]</scope>
    <source>
        <strain evidence="3">cv. Stackhouse</strain>
    </source>
</reference>
<feature type="compositionally biased region" description="Basic and acidic residues" evidence="1">
    <location>
        <begin position="90"/>
        <end position="105"/>
    </location>
</feature>
<dbReference type="Proteomes" id="UP000012073">
    <property type="component" value="Unassembled WGS sequence"/>
</dbReference>
<evidence type="ECO:0000313" key="3">
    <source>
        <dbReference type="Proteomes" id="UP000012073"/>
    </source>
</evidence>
<protein>
    <submittedName>
        <fullName evidence="2">Uncharacterized protein</fullName>
    </submittedName>
</protein>
<name>R7QDG1_CHOCR</name>
<sequence>MKNLKSYINWCTCQKATNEVCRAAVVGRRRIEPFLPIPPITKLILHLHPLANYFSQPSARTLHIPPYRYRDRLDSEPSGVKQAILQHGSRSHEDREKVSASDHRKVLLPTDA</sequence>
<dbReference type="Gramene" id="CDF35823">
    <property type="protein sequence ID" value="CDF35823"/>
    <property type="gene ID" value="CHC_T00004275001"/>
</dbReference>
<evidence type="ECO:0000313" key="2">
    <source>
        <dbReference type="EMBL" id="CDF35823.1"/>
    </source>
</evidence>
<organism evidence="2 3">
    <name type="scientific">Chondrus crispus</name>
    <name type="common">Carrageen Irish moss</name>
    <name type="synonym">Polymorpha crispa</name>
    <dbReference type="NCBI Taxonomy" id="2769"/>
    <lineage>
        <taxon>Eukaryota</taxon>
        <taxon>Rhodophyta</taxon>
        <taxon>Florideophyceae</taxon>
        <taxon>Rhodymeniophycidae</taxon>
        <taxon>Gigartinales</taxon>
        <taxon>Gigartinaceae</taxon>
        <taxon>Chondrus</taxon>
    </lineage>
</organism>
<accession>R7QDG1</accession>
<keyword evidence="3" id="KW-1185">Reference proteome</keyword>
<proteinExistence type="predicted"/>
<gene>
    <name evidence="2" type="ORF">CHC_T00004275001</name>
</gene>
<dbReference type="AlphaFoldDB" id="R7QDG1"/>